<dbReference type="InterPro" id="IPR033248">
    <property type="entry name" value="Transketolase_C"/>
</dbReference>
<dbReference type="InterPro" id="IPR051157">
    <property type="entry name" value="PDH/Transketolase"/>
</dbReference>
<dbReference type="CDD" id="cd07033">
    <property type="entry name" value="TPP_PYR_DXS_TK_like"/>
    <property type="match status" value="1"/>
</dbReference>
<dbReference type="Proteomes" id="UP000002016">
    <property type="component" value="Chromosome"/>
</dbReference>
<dbReference type="FunFam" id="3.40.50.970:FF:000129">
    <property type="entry name" value="Transketolase"/>
    <property type="match status" value="1"/>
</dbReference>
<dbReference type="Gene3D" id="3.40.50.920">
    <property type="match status" value="1"/>
</dbReference>
<dbReference type="HOGENOM" id="CLU_009227_1_1_0"/>
<organism evidence="5 6">
    <name type="scientific">Pseudothermotoga lettingae (strain ATCC BAA-301 / DSM 14385 / NBRC 107922 / TMO)</name>
    <name type="common">Thermotoga lettingae</name>
    <dbReference type="NCBI Taxonomy" id="416591"/>
    <lineage>
        <taxon>Bacteria</taxon>
        <taxon>Thermotogati</taxon>
        <taxon>Thermotogota</taxon>
        <taxon>Thermotogae</taxon>
        <taxon>Thermotogales</taxon>
        <taxon>Thermotogaceae</taxon>
        <taxon>Pseudothermotoga</taxon>
    </lineage>
</organism>
<evidence type="ECO:0000256" key="2">
    <source>
        <dbReference type="ARBA" id="ARBA00007131"/>
    </source>
</evidence>
<dbReference type="AlphaFoldDB" id="A8F6V3"/>
<evidence type="ECO:0000313" key="6">
    <source>
        <dbReference type="Proteomes" id="UP000002016"/>
    </source>
</evidence>
<dbReference type="KEGG" id="tle:Tlet_1330"/>
<dbReference type="SMART" id="SM00861">
    <property type="entry name" value="Transket_pyr"/>
    <property type="match status" value="1"/>
</dbReference>
<evidence type="ECO:0000313" key="5">
    <source>
        <dbReference type="EMBL" id="ABV33887.1"/>
    </source>
</evidence>
<dbReference type="Pfam" id="PF02779">
    <property type="entry name" value="Transket_pyr"/>
    <property type="match status" value="1"/>
</dbReference>
<reference evidence="5 6" key="1">
    <citation type="submission" date="2007-08" db="EMBL/GenBank/DDBJ databases">
        <title>Complete sequence of Thermotoga lettingae TMO.</title>
        <authorList>
            <consortium name="US DOE Joint Genome Institute"/>
            <person name="Copeland A."/>
            <person name="Lucas S."/>
            <person name="Lapidus A."/>
            <person name="Barry K."/>
            <person name="Glavina del Rio T."/>
            <person name="Dalin E."/>
            <person name="Tice H."/>
            <person name="Pitluck S."/>
            <person name="Foster B."/>
            <person name="Bruce D."/>
            <person name="Schmutz J."/>
            <person name="Larimer F."/>
            <person name="Land M."/>
            <person name="Hauser L."/>
            <person name="Kyrpides N."/>
            <person name="Mikhailova N."/>
            <person name="Nelson K."/>
            <person name="Gogarten J.P."/>
            <person name="Noll K."/>
            <person name="Richardson P."/>
        </authorList>
    </citation>
    <scope>NUCLEOTIDE SEQUENCE [LARGE SCALE GENOMIC DNA]</scope>
    <source>
        <strain evidence="6">ATCC BAA-301 / DSM 14385 / NBRC 107922 / TMO</strain>
    </source>
</reference>
<evidence type="ECO:0000259" key="4">
    <source>
        <dbReference type="SMART" id="SM00861"/>
    </source>
</evidence>
<keyword evidence="6" id="KW-1185">Reference proteome</keyword>
<dbReference type="SUPFAM" id="SSF52922">
    <property type="entry name" value="TK C-terminal domain-like"/>
    <property type="match status" value="1"/>
</dbReference>
<dbReference type="InterPro" id="IPR009014">
    <property type="entry name" value="Transketo_C/PFOR_II"/>
</dbReference>
<dbReference type="STRING" id="416591.Tlet_1330"/>
<dbReference type="InterPro" id="IPR005475">
    <property type="entry name" value="Transketolase-like_Pyr-bd"/>
</dbReference>
<keyword evidence="3" id="KW-0786">Thiamine pyrophosphate</keyword>
<dbReference type="EMBL" id="CP000812">
    <property type="protein sequence ID" value="ABV33887.1"/>
    <property type="molecule type" value="Genomic_DNA"/>
</dbReference>
<accession>A8F6V3</accession>
<evidence type="ECO:0000256" key="3">
    <source>
        <dbReference type="ARBA" id="ARBA00023052"/>
    </source>
</evidence>
<dbReference type="SUPFAM" id="SSF52518">
    <property type="entry name" value="Thiamin diphosphate-binding fold (THDP-binding)"/>
    <property type="match status" value="1"/>
</dbReference>
<dbReference type="OrthoDB" id="8732661at2"/>
<name>A8F6V3_PSELT</name>
<comment type="cofactor">
    <cofactor evidence="1">
        <name>thiamine diphosphate</name>
        <dbReference type="ChEBI" id="CHEBI:58937"/>
    </cofactor>
</comment>
<gene>
    <name evidence="5" type="ordered locus">Tlet_1330</name>
</gene>
<feature type="domain" description="Transketolase-like pyrimidine-binding" evidence="4">
    <location>
        <begin position="5"/>
        <end position="170"/>
    </location>
</feature>
<comment type="similarity">
    <text evidence="2">Belongs to the transketolase family.</text>
</comment>
<dbReference type="Gene3D" id="3.40.50.970">
    <property type="match status" value="1"/>
</dbReference>
<dbReference type="PANTHER" id="PTHR43825:SF1">
    <property type="entry name" value="TRANSKETOLASE-LIKE PYRIMIDINE-BINDING DOMAIN-CONTAINING PROTEIN"/>
    <property type="match status" value="1"/>
</dbReference>
<proteinExistence type="inferred from homology"/>
<sequence>MQNKMAVRAGISQKLLKMAEQDPNIVIVTSDARGSASVEKFFEFFPDRSIEVGIAEQTAVGVAAGLSLCGKKVFVFGPACFYSARSLEQVKNDVAYSGANVKIIAVSGGVSYGPLGSTHHALHDIAVYRAIPNIAVILPSDANQGAAVVEELLRIDKPAYVRVGRNPVPFVYDREENSFHFGKANILREGKDLAIFATGEVVWHALEASKILESIGIKSTVVDIPCIKPLDEDLIIQIARLTQKVLTVEEHSVYGGLGEAICSVLCRNYPVPTEIIAIADEYPITGKQLEVYFHYNLDFKGIVEKAQKFMRRIKFGKIHTRD</sequence>
<protein>
    <submittedName>
        <fullName evidence="5">Transketolase central region</fullName>
    </submittedName>
</protein>
<dbReference type="RefSeq" id="WP_012003363.1">
    <property type="nucleotide sequence ID" value="NC_009828.1"/>
</dbReference>
<dbReference type="eggNOG" id="COG3958">
    <property type="taxonomic scope" value="Bacteria"/>
</dbReference>
<evidence type="ECO:0000256" key="1">
    <source>
        <dbReference type="ARBA" id="ARBA00001964"/>
    </source>
</evidence>
<dbReference type="InterPro" id="IPR029061">
    <property type="entry name" value="THDP-binding"/>
</dbReference>
<dbReference type="PANTHER" id="PTHR43825">
    <property type="entry name" value="PYRUVATE DEHYDROGENASE E1 COMPONENT"/>
    <property type="match status" value="1"/>
</dbReference>
<reference evidence="5 6" key="2">
    <citation type="journal article" date="2009" name="Proc. Natl. Acad. Sci. U.S.A.">
        <title>On the chimeric nature, thermophilic origin, and phylogenetic placement of the Thermotogales.</title>
        <authorList>
            <person name="Zhaxybayeva O."/>
            <person name="Swithers K.S."/>
            <person name="Lapierre P."/>
            <person name="Fournier G.P."/>
            <person name="Bickhart D.M."/>
            <person name="DeBoy R.T."/>
            <person name="Nelson K.E."/>
            <person name="Nesbo C.L."/>
            <person name="Doolittle W.F."/>
            <person name="Gogarten J.P."/>
            <person name="Noll K.M."/>
        </authorList>
    </citation>
    <scope>NUCLEOTIDE SEQUENCE [LARGE SCALE GENOMIC DNA]</scope>
    <source>
        <strain evidence="6">ATCC BAA-301 / DSM 14385 / NBRC 107922 / TMO</strain>
    </source>
</reference>
<dbReference type="Pfam" id="PF02780">
    <property type="entry name" value="Transketolase_C"/>
    <property type="match status" value="1"/>
</dbReference>